<name>A0A9W9YBQ8_9CNID</name>
<dbReference type="SUPFAM" id="SSF55486">
    <property type="entry name" value="Metalloproteases ('zincins'), catalytic domain"/>
    <property type="match status" value="1"/>
</dbReference>
<sequence length="105" mass="12341">MIDVGKKLAKHPDAEALMTEVYNFEESLAKTFIPREQRRDTNKIYKKMTLNQYIKSAGDGLDLMDFLKKMFNETGYDITEKKRLFHLRWTTSGICLEFLTQLAKE</sequence>
<comment type="caution">
    <text evidence="2">The sequence shown here is derived from an EMBL/GenBank/DDBJ whole genome shotgun (WGS) entry which is preliminary data.</text>
</comment>
<proteinExistence type="predicted"/>
<protein>
    <submittedName>
        <fullName evidence="2">Endothelin-converting enzyme 2</fullName>
        <ecNumber evidence="2">3.4.24.71</ecNumber>
    </submittedName>
</protein>
<dbReference type="EMBL" id="MU827788">
    <property type="protein sequence ID" value="KAJ7331608.1"/>
    <property type="molecule type" value="Genomic_DNA"/>
</dbReference>
<reference evidence="2" key="1">
    <citation type="submission" date="2023-01" db="EMBL/GenBank/DDBJ databases">
        <title>Genome assembly of the deep-sea coral Lophelia pertusa.</title>
        <authorList>
            <person name="Herrera S."/>
            <person name="Cordes E."/>
        </authorList>
    </citation>
    <scope>NUCLEOTIDE SEQUENCE</scope>
    <source>
        <strain evidence="2">USNM1676648</strain>
        <tissue evidence="2">Polyp</tissue>
    </source>
</reference>
<dbReference type="InterPro" id="IPR008753">
    <property type="entry name" value="Peptidase_M13_N"/>
</dbReference>
<evidence type="ECO:0000259" key="1">
    <source>
        <dbReference type="Pfam" id="PF05649"/>
    </source>
</evidence>
<dbReference type="GO" id="GO:0006508">
    <property type="term" value="P:proteolysis"/>
    <property type="evidence" value="ECO:0007669"/>
    <property type="project" value="InterPro"/>
</dbReference>
<keyword evidence="2" id="KW-0378">Hydrolase</keyword>
<evidence type="ECO:0000313" key="2">
    <source>
        <dbReference type="EMBL" id="KAJ7331608.1"/>
    </source>
</evidence>
<dbReference type="Gene3D" id="1.10.1380.10">
    <property type="entry name" value="Neutral endopeptidase , domain2"/>
    <property type="match status" value="1"/>
</dbReference>
<keyword evidence="3" id="KW-1185">Reference proteome</keyword>
<dbReference type="AlphaFoldDB" id="A0A9W9YBQ8"/>
<dbReference type="EC" id="3.4.24.71" evidence="2"/>
<dbReference type="GO" id="GO:0004222">
    <property type="term" value="F:metalloendopeptidase activity"/>
    <property type="evidence" value="ECO:0007669"/>
    <property type="project" value="UniProtKB-EC"/>
</dbReference>
<dbReference type="InterPro" id="IPR042089">
    <property type="entry name" value="Peptidase_M13_dom_2"/>
</dbReference>
<evidence type="ECO:0000313" key="3">
    <source>
        <dbReference type="Proteomes" id="UP001163046"/>
    </source>
</evidence>
<accession>A0A9W9YBQ8</accession>
<dbReference type="Proteomes" id="UP001163046">
    <property type="component" value="Unassembled WGS sequence"/>
</dbReference>
<gene>
    <name evidence="2" type="primary">ECE2_4</name>
    <name evidence="2" type="ORF">OS493_019193</name>
</gene>
<dbReference type="Pfam" id="PF05649">
    <property type="entry name" value="Peptidase_M13_N"/>
    <property type="match status" value="1"/>
</dbReference>
<organism evidence="2 3">
    <name type="scientific">Desmophyllum pertusum</name>
    <dbReference type="NCBI Taxonomy" id="174260"/>
    <lineage>
        <taxon>Eukaryota</taxon>
        <taxon>Metazoa</taxon>
        <taxon>Cnidaria</taxon>
        <taxon>Anthozoa</taxon>
        <taxon>Hexacorallia</taxon>
        <taxon>Scleractinia</taxon>
        <taxon>Caryophylliina</taxon>
        <taxon>Caryophylliidae</taxon>
        <taxon>Desmophyllum</taxon>
    </lineage>
</organism>
<feature type="domain" description="Peptidase M13 N-terminal" evidence="1">
    <location>
        <begin position="4"/>
        <end position="74"/>
    </location>
</feature>